<keyword evidence="4" id="KW-0963">Cytoplasm</keyword>
<dbReference type="AlphaFoldDB" id="K6Z3I3"/>
<dbReference type="eggNOG" id="COG0829">
    <property type="taxonomic scope" value="Bacteria"/>
</dbReference>
<dbReference type="RefSeq" id="WP_007617354.1">
    <property type="nucleotide sequence ID" value="NZ_BAEO01000012.1"/>
</dbReference>
<dbReference type="STRING" id="493475.GARC_1014"/>
<comment type="subunit">
    <text evidence="4">UreD, UreF and UreG form a complex that acts as a GTP-hydrolysis-dependent molecular chaperone, activating the urease apoprotein by helping to assemble the nickel containing metallocenter of UreC. The UreE protein probably delivers the nickel.</text>
</comment>
<accession>K6Z3I3</accession>
<evidence type="ECO:0000313" key="6">
    <source>
        <dbReference type="Proteomes" id="UP000006327"/>
    </source>
</evidence>
<reference evidence="5 6" key="1">
    <citation type="journal article" date="2017" name="Antonie Van Leeuwenhoek">
        <title>Rhizobium rhizosphaerae sp. nov., a novel species isolated from rice rhizosphere.</title>
        <authorList>
            <person name="Zhao J.J."/>
            <person name="Zhang J."/>
            <person name="Zhang R.J."/>
            <person name="Zhang C.W."/>
            <person name="Yin H.Q."/>
            <person name="Zhang X.X."/>
        </authorList>
    </citation>
    <scope>NUCLEOTIDE SEQUENCE [LARGE SCALE GENOMIC DNA]</scope>
    <source>
        <strain evidence="5 6">BSs20135</strain>
    </source>
</reference>
<evidence type="ECO:0000313" key="5">
    <source>
        <dbReference type="EMBL" id="GAC17995.1"/>
    </source>
</evidence>
<organism evidence="5 6">
    <name type="scientific">Paraglaciecola arctica BSs20135</name>
    <dbReference type="NCBI Taxonomy" id="493475"/>
    <lineage>
        <taxon>Bacteria</taxon>
        <taxon>Pseudomonadati</taxon>
        <taxon>Pseudomonadota</taxon>
        <taxon>Gammaproteobacteria</taxon>
        <taxon>Alteromonadales</taxon>
        <taxon>Alteromonadaceae</taxon>
        <taxon>Paraglaciecola</taxon>
    </lineage>
</organism>
<evidence type="ECO:0000256" key="2">
    <source>
        <dbReference type="ARBA" id="ARBA00022988"/>
    </source>
</evidence>
<dbReference type="InterPro" id="IPR002669">
    <property type="entry name" value="UreD"/>
</dbReference>
<gene>
    <name evidence="4 5" type="primary">ureD</name>
    <name evidence="5" type="ORF">GARC_1014</name>
</gene>
<dbReference type="EMBL" id="BAEO01000012">
    <property type="protein sequence ID" value="GAC17995.1"/>
    <property type="molecule type" value="Genomic_DNA"/>
</dbReference>
<evidence type="ECO:0000256" key="1">
    <source>
        <dbReference type="ARBA" id="ARBA00007177"/>
    </source>
</evidence>
<dbReference type="OrthoDB" id="9798842at2"/>
<evidence type="ECO:0000256" key="4">
    <source>
        <dbReference type="HAMAP-Rule" id="MF_01384"/>
    </source>
</evidence>
<proteinExistence type="inferred from homology"/>
<dbReference type="HAMAP" id="MF_01384">
    <property type="entry name" value="UreD"/>
    <property type="match status" value="1"/>
</dbReference>
<comment type="similarity">
    <text evidence="1 4">Belongs to the UreD family.</text>
</comment>
<keyword evidence="2 4" id="KW-0996">Nickel insertion</keyword>
<sequence length="296" mass="33217">MTKATFEVIKSQWLANLDLQLGHSENGTQLTKTKRYGPLTVQKAFYPEGRDCAHLYLLHPPAGIVSGDELRVGIEVQQKAHTLITTPGANRFYRARTDLSIGDPKQTQITQINLAAGAKCEHFPLETLVYNQANGVNNVEVRLHNSSVYCGWDMTCLGLPSSNEDFTAGCFTQLNTLYRDGILIYHDKVLIEPSSNIQHHAAGLAGNTVFGTFLAYAPSKQVSNEQRAQLIKQLREVVSQHSASSLISITDIRQLLVIRYLGQQAHQCKDLFIELWKLVRPLYIEKQGIQPRIWFT</sequence>
<comment type="subcellular location">
    <subcellularLocation>
        <location evidence="4">Cytoplasm</location>
    </subcellularLocation>
</comment>
<dbReference type="PANTHER" id="PTHR33643:SF1">
    <property type="entry name" value="UREASE ACCESSORY PROTEIN D"/>
    <property type="match status" value="1"/>
</dbReference>
<name>K6Z3I3_9ALTE</name>
<comment type="function">
    <text evidence="4">Required for maturation of urease via the functional incorporation of the urease nickel metallocenter.</text>
</comment>
<dbReference type="Pfam" id="PF01774">
    <property type="entry name" value="UreD"/>
    <property type="match status" value="1"/>
</dbReference>
<dbReference type="GO" id="GO:0005737">
    <property type="term" value="C:cytoplasm"/>
    <property type="evidence" value="ECO:0007669"/>
    <property type="project" value="UniProtKB-SubCell"/>
</dbReference>
<dbReference type="Proteomes" id="UP000006327">
    <property type="component" value="Unassembled WGS sequence"/>
</dbReference>
<comment type="caution">
    <text evidence="5">The sequence shown here is derived from an EMBL/GenBank/DDBJ whole genome shotgun (WGS) entry which is preliminary data.</text>
</comment>
<protein>
    <recommendedName>
        <fullName evidence="4">Urease accessory protein UreD</fullName>
    </recommendedName>
</protein>
<keyword evidence="6" id="KW-1185">Reference proteome</keyword>
<dbReference type="PANTHER" id="PTHR33643">
    <property type="entry name" value="UREASE ACCESSORY PROTEIN D"/>
    <property type="match status" value="1"/>
</dbReference>
<dbReference type="GO" id="GO:0016151">
    <property type="term" value="F:nickel cation binding"/>
    <property type="evidence" value="ECO:0007669"/>
    <property type="project" value="UniProtKB-UniRule"/>
</dbReference>
<keyword evidence="3 4" id="KW-0143">Chaperone</keyword>
<evidence type="ECO:0000256" key="3">
    <source>
        <dbReference type="ARBA" id="ARBA00023186"/>
    </source>
</evidence>